<evidence type="ECO:0000313" key="4">
    <source>
        <dbReference type="Proteomes" id="UP000430975"/>
    </source>
</evidence>
<dbReference type="Proteomes" id="UP000430975">
    <property type="component" value="Unassembled WGS sequence"/>
</dbReference>
<dbReference type="AlphaFoldDB" id="A0A6I2GDM0"/>
<dbReference type="SUPFAM" id="SSF53756">
    <property type="entry name" value="UDP-Glycosyltransferase/glycogen phosphorylase"/>
    <property type="match status" value="1"/>
</dbReference>
<dbReference type="Pfam" id="PF00534">
    <property type="entry name" value="Glycos_transf_1"/>
    <property type="match status" value="1"/>
</dbReference>
<dbReference type="Gene3D" id="3.40.50.2000">
    <property type="entry name" value="Glycogen Phosphorylase B"/>
    <property type="match status" value="2"/>
</dbReference>
<dbReference type="InterPro" id="IPR028098">
    <property type="entry name" value="Glyco_trans_4-like_N"/>
</dbReference>
<evidence type="ECO:0000313" key="3">
    <source>
        <dbReference type="EMBL" id="MRI85920.1"/>
    </source>
</evidence>
<keyword evidence="4" id="KW-1185">Reference proteome</keyword>
<dbReference type="RefSeq" id="WP_153863753.1">
    <property type="nucleotide sequence ID" value="NZ_WJQS01000007.1"/>
</dbReference>
<dbReference type="GO" id="GO:0016757">
    <property type="term" value="F:glycosyltransferase activity"/>
    <property type="evidence" value="ECO:0007669"/>
    <property type="project" value="InterPro"/>
</dbReference>
<name>A0A6I2GDM0_9LACT</name>
<sequence>MPDTYKVIHIMSEFGGGISSFILNKAEALVNQNVKMDIITFDTPSERLENAINQTGGQIYRVPNPVKESLPQAIKQTNAIFKQLPKETLVHCNYGMDLGIIFYLIAKKNGLKFAVHAHSAEPDNINDWRRKVNCWMADYKLSCGLGATANVFGPKAKDVVHIPNSINVNNFINQSNTPRDKAEIYGEANKDKFIISQIARLHEVKNHKFSLEIIEELAKTDLDFLWVLFGKGKLEEQIKQAVKDKGLEQYVKFMGRRDDISTLYPTMDLVVLPSHFEGLSTVAVETQASGKKILLSDNQTRETDLGLGLAEFLPIDDAKLWADAIMANLEPANVSPAMILEHFEAKKFTNEASAQLYVDFLAGKVTSYKI</sequence>
<proteinExistence type="predicted"/>
<protein>
    <submittedName>
        <fullName evidence="3">Glycosyltransferase</fullName>
    </submittedName>
</protein>
<dbReference type="PANTHER" id="PTHR12526:SF638">
    <property type="entry name" value="SPORE COAT PROTEIN SA"/>
    <property type="match status" value="1"/>
</dbReference>
<dbReference type="PANTHER" id="PTHR12526">
    <property type="entry name" value="GLYCOSYLTRANSFERASE"/>
    <property type="match status" value="1"/>
</dbReference>
<keyword evidence="3" id="KW-0808">Transferase</keyword>
<feature type="domain" description="Glycosyl transferase family 1" evidence="1">
    <location>
        <begin position="187"/>
        <end position="299"/>
    </location>
</feature>
<evidence type="ECO:0000259" key="2">
    <source>
        <dbReference type="Pfam" id="PF13439"/>
    </source>
</evidence>
<reference evidence="3 4" key="1">
    <citation type="submission" date="2019-11" db="EMBL/GenBank/DDBJ databases">
        <title>Characterisation of Fundicoccus ignavus gen. nov. sp. nov., a novel genus of the family Aerococcaceae isolated from bulk tank milk.</title>
        <authorList>
            <person name="Siebert A."/>
            <person name="Huptas C."/>
            <person name="Wenning M."/>
            <person name="Scherer S."/>
            <person name="Doll E.V."/>
        </authorList>
    </citation>
    <scope>NUCLEOTIDE SEQUENCE [LARGE SCALE GENOMIC DNA]</scope>
    <source>
        <strain evidence="3 4">WS4759</strain>
    </source>
</reference>
<accession>A0A6I2GDM0</accession>
<dbReference type="Pfam" id="PF13439">
    <property type="entry name" value="Glyco_transf_4"/>
    <property type="match status" value="1"/>
</dbReference>
<feature type="domain" description="Glycosyltransferase subfamily 4-like N-terminal" evidence="2">
    <location>
        <begin position="16"/>
        <end position="132"/>
    </location>
</feature>
<organism evidence="3 4">
    <name type="scientific">Fundicoccus ignavus</name>
    <dbReference type="NCBI Taxonomy" id="2664442"/>
    <lineage>
        <taxon>Bacteria</taxon>
        <taxon>Bacillati</taxon>
        <taxon>Bacillota</taxon>
        <taxon>Bacilli</taxon>
        <taxon>Lactobacillales</taxon>
        <taxon>Aerococcaceae</taxon>
        <taxon>Fundicoccus</taxon>
    </lineage>
</organism>
<evidence type="ECO:0000259" key="1">
    <source>
        <dbReference type="Pfam" id="PF00534"/>
    </source>
</evidence>
<comment type="caution">
    <text evidence="3">The sequence shown here is derived from an EMBL/GenBank/DDBJ whole genome shotgun (WGS) entry which is preliminary data.</text>
</comment>
<dbReference type="InterPro" id="IPR001296">
    <property type="entry name" value="Glyco_trans_1"/>
</dbReference>
<dbReference type="EMBL" id="WJQS01000007">
    <property type="protein sequence ID" value="MRI85920.1"/>
    <property type="molecule type" value="Genomic_DNA"/>
</dbReference>
<gene>
    <name evidence="3" type="ORF">GIY09_08580</name>
</gene>